<evidence type="ECO:0000313" key="2">
    <source>
        <dbReference type="Proteomes" id="UP000746690"/>
    </source>
</evidence>
<proteinExistence type="predicted"/>
<dbReference type="EMBL" id="JABBHF010000013">
    <property type="protein sequence ID" value="NMH89564.1"/>
    <property type="molecule type" value="Genomic_DNA"/>
</dbReference>
<dbReference type="RefSeq" id="WP_169676651.1">
    <property type="nucleotide sequence ID" value="NZ_JABBHF010000013.1"/>
</dbReference>
<accession>A0ABX1S108</accession>
<comment type="caution">
    <text evidence="1">The sequence shown here is derived from an EMBL/GenBank/DDBJ whole genome shotgun (WGS) entry which is preliminary data.</text>
</comment>
<sequence>MKTENTFKFVSVRPPQKVPEINPKYDLTGIRSVLREKLSKSNNFKEKAKLAKAYQSSNIYFKNSNTWAAYAPNLDRIEKIIESADNLNNANDLKAFKEKLVKEIGVDVKVIDKDFSNLKEQVWDSFYANLLSNESPEDRDIIVRWIKLLRLWEGINSEMIVNEKIELVNSYNKLTPIIPKELFNKDRDDSKEIDSSKETDRSYLSRVKAIQVKRKEIEKLNHAKKEVEDIFTSKLKTHIKDDLKCKDTKHVDKNLASIQTSIDSINQSMIDYQKYVDQEFKNLKSETKSPQETATDKIVFNASNFGTLEASNLKKESLLASPPSKNSEQAPWLLKIDEIKLKNTKKVLSKSKIDLELTTSPEIVSKLENELAKRNAELEKLMTIERIIPRGKTFVKVKRKLSEDDINETIKSL</sequence>
<name>A0ABX1S108_9FLAO</name>
<evidence type="ECO:0008006" key="3">
    <source>
        <dbReference type="Google" id="ProtNLM"/>
    </source>
</evidence>
<organism evidence="1 2">
    <name type="scientific">Flavivirga algicola</name>
    <dbReference type="NCBI Taxonomy" id="2729136"/>
    <lineage>
        <taxon>Bacteria</taxon>
        <taxon>Pseudomonadati</taxon>
        <taxon>Bacteroidota</taxon>
        <taxon>Flavobacteriia</taxon>
        <taxon>Flavobacteriales</taxon>
        <taxon>Flavobacteriaceae</taxon>
        <taxon>Flavivirga</taxon>
    </lineage>
</organism>
<keyword evidence="2" id="KW-1185">Reference proteome</keyword>
<reference evidence="1 2" key="1">
    <citation type="submission" date="2020-04" db="EMBL/GenBank/DDBJ databases">
        <title>A Flavivirga sp. nov.</title>
        <authorList>
            <person name="Sun X."/>
        </authorList>
    </citation>
    <scope>NUCLEOTIDE SEQUENCE [LARGE SCALE GENOMIC DNA]</scope>
    <source>
        <strain evidence="1 2">Y03</strain>
    </source>
</reference>
<dbReference type="Proteomes" id="UP000746690">
    <property type="component" value="Unassembled WGS sequence"/>
</dbReference>
<gene>
    <name evidence="1" type="ORF">HHX25_18805</name>
</gene>
<evidence type="ECO:0000313" key="1">
    <source>
        <dbReference type="EMBL" id="NMH89564.1"/>
    </source>
</evidence>
<protein>
    <recommendedName>
        <fullName evidence="3">DUF349 domain-containing protein</fullName>
    </recommendedName>
</protein>